<dbReference type="InterPro" id="IPR013525">
    <property type="entry name" value="ABC2_TM"/>
</dbReference>
<keyword evidence="4 6" id="KW-1133">Transmembrane helix</keyword>
<dbReference type="EMBL" id="RBAH01000022">
    <property type="protein sequence ID" value="RKN75792.1"/>
    <property type="molecule type" value="Genomic_DNA"/>
</dbReference>
<feature type="domain" description="ABC-2 type transporter transmembrane" evidence="7">
    <location>
        <begin position="20"/>
        <end position="366"/>
    </location>
</feature>
<dbReference type="PANTHER" id="PTHR30294:SF48">
    <property type="entry name" value="LINEARMYCIN RESISTANCE PERMEASE PROTEIN LNRM"/>
    <property type="match status" value="1"/>
</dbReference>
<accession>A0A3B0BSB6</accession>
<keyword evidence="9" id="KW-1185">Reference proteome</keyword>
<name>A0A3B0BSB6_9BACL</name>
<dbReference type="PANTHER" id="PTHR30294">
    <property type="entry name" value="MEMBRANE COMPONENT OF ABC TRANSPORTER YHHJ-RELATED"/>
    <property type="match status" value="1"/>
</dbReference>
<dbReference type="RefSeq" id="WP_120750022.1">
    <property type="nucleotide sequence ID" value="NZ_RBAH01000022.1"/>
</dbReference>
<proteinExistence type="predicted"/>
<dbReference type="OrthoDB" id="1864035at2"/>
<keyword evidence="3 6" id="KW-0812">Transmembrane</keyword>
<dbReference type="Pfam" id="PF12698">
    <property type="entry name" value="ABC2_membrane_3"/>
    <property type="match status" value="1"/>
</dbReference>
<gene>
    <name evidence="8" type="ORF">D7M11_25130</name>
</gene>
<feature type="transmembrane region" description="Helical" evidence="6">
    <location>
        <begin position="182"/>
        <end position="205"/>
    </location>
</feature>
<evidence type="ECO:0000256" key="5">
    <source>
        <dbReference type="ARBA" id="ARBA00023136"/>
    </source>
</evidence>
<feature type="transmembrane region" description="Helical" evidence="6">
    <location>
        <begin position="226"/>
        <end position="248"/>
    </location>
</feature>
<feature type="transmembrane region" description="Helical" evidence="6">
    <location>
        <begin position="345"/>
        <end position="366"/>
    </location>
</feature>
<comment type="caution">
    <text evidence="8">The sequence shown here is derived from an EMBL/GenBank/DDBJ whole genome shotgun (WGS) entry which is preliminary data.</text>
</comment>
<feature type="transmembrane region" description="Helical" evidence="6">
    <location>
        <begin position="292"/>
        <end position="311"/>
    </location>
</feature>
<evidence type="ECO:0000259" key="7">
    <source>
        <dbReference type="Pfam" id="PF12698"/>
    </source>
</evidence>
<dbReference type="AlphaFoldDB" id="A0A3B0BSB6"/>
<evidence type="ECO:0000313" key="8">
    <source>
        <dbReference type="EMBL" id="RKN75792.1"/>
    </source>
</evidence>
<organism evidence="8 9">
    <name type="scientific">Paenibacillus ginsengarvi</name>
    <dbReference type="NCBI Taxonomy" id="400777"/>
    <lineage>
        <taxon>Bacteria</taxon>
        <taxon>Bacillati</taxon>
        <taxon>Bacillota</taxon>
        <taxon>Bacilli</taxon>
        <taxon>Bacillales</taxon>
        <taxon>Paenibacillaceae</taxon>
        <taxon>Paenibacillus</taxon>
    </lineage>
</organism>
<comment type="subcellular location">
    <subcellularLocation>
        <location evidence="1">Cell membrane</location>
        <topology evidence="1">Multi-pass membrane protein</topology>
    </subcellularLocation>
</comment>
<keyword evidence="5 6" id="KW-0472">Membrane</keyword>
<dbReference type="GO" id="GO:0005886">
    <property type="term" value="C:plasma membrane"/>
    <property type="evidence" value="ECO:0007669"/>
    <property type="project" value="UniProtKB-SubCell"/>
</dbReference>
<dbReference type="Proteomes" id="UP000282311">
    <property type="component" value="Unassembled WGS sequence"/>
</dbReference>
<dbReference type="GO" id="GO:0140359">
    <property type="term" value="F:ABC-type transporter activity"/>
    <property type="evidence" value="ECO:0007669"/>
    <property type="project" value="InterPro"/>
</dbReference>
<dbReference type="InterPro" id="IPR051449">
    <property type="entry name" value="ABC-2_transporter_component"/>
</dbReference>
<feature type="transmembrane region" description="Helical" evidence="6">
    <location>
        <begin position="260"/>
        <end position="285"/>
    </location>
</feature>
<evidence type="ECO:0000313" key="9">
    <source>
        <dbReference type="Proteomes" id="UP000282311"/>
    </source>
</evidence>
<evidence type="ECO:0000256" key="4">
    <source>
        <dbReference type="ARBA" id="ARBA00022989"/>
    </source>
</evidence>
<evidence type="ECO:0000256" key="1">
    <source>
        <dbReference type="ARBA" id="ARBA00004651"/>
    </source>
</evidence>
<feature type="transmembrane region" description="Helical" evidence="6">
    <location>
        <begin position="21"/>
        <end position="43"/>
    </location>
</feature>
<protein>
    <submittedName>
        <fullName evidence="8">ABC transporter permease</fullName>
    </submittedName>
</protein>
<evidence type="ECO:0000256" key="3">
    <source>
        <dbReference type="ARBA" id="ARBA00022692"/>
    </source>
</evidence>
<reference evidence="8 9" key="1">
    <citation type="journal article" date="2007" name="Int. J. Syst. Evol. Microbiol.">
        <title>Paenibacillus ginsengarvi sp. nov., isolated from soil from ginseng cultivation.</title>
        <authorList>
            <person name="Yoon M.H."/>
            <person name="Ten L.N."/>
            <person name="Im W.T."/>
        </authorList>
    </citation>
    <scope>NUCLEOTIDE SEQUENCE [LARGE SCALE GENOMIC DNA]</scope>
    <source>
        <strain evidence="8 9">KCTC 13059</strain>
    </source>
</reference>
<keyword evidence="2" id="KW-1003">Cell membrane</keyword>
<evidence type="ECO:0000256" key="6">
    <source>
        <dbReference type="SAM" id="Phobius"/>
    </source>
</evidence>
<evidence type="ECO:0000256" key="2">
    <source>
        <dbReference type="ARBA" id="ARBA00022475"/>
    </source>
</evidence>
<sequence length="374" mass="40141">MNIWHIAVKEIRSNLRDTRTFLFMLAFPIVMMLILGTALSNAFGSGSNVGDLWLLVKQQTSNTQLATAWVGFAESLGREGVKIDRAEPGVDGREEVRTGRYAAYAEVGDDGIRFYGSSKNRIESDILQGMLTAFAGRYSLVSAAYGIDPASAPALASGSGPSGDFVKETALNPGKKPGSIDYYAIAMTTMIALYSVMSASSLFRGERTRHTSIRLMAAPVSRGEIFIGKIAGCTFINLLCIMAVFLFSKFAFGADWGTHYGAVILVLLTEVILAVSLGLGVSFLVKGDGASSVMTIFTQIASFIGGAYFPIGDTEGFMSVLTQLSPLRWANTALMQIIYNDNAAAVWPVVLVNIGVAVAFLIVAVYSMHKREAL</sequence>